<dbReference type="EnsemblProtists" id="HpaT803573">
    <property type="protein sequence ID" value="HpaP803573"/>
    <property type="gene ID" value="HpaG803573"/>
</dbReference>
<dbReference type="Proteomes" id="UP000011713">
    <property type="component" value="Unassembled WGS sequence"/>
</dbReference>
<proteinExistence type="predicted"/>
<reference evidence="1" key="2">
    <citation type="submission" date="2015-06" db="UniProtKB">
        <authorList>
            <consortium name="EnsemblProtists"/>
        </authorList>
    </citation>
    <scope>IDENTIFICATION</scope>
    <source>
        <strain evidence="1">Emoy2</strain>
    </source>
</reference>
<accession>M4BBB1</accession>
<name>M4BBB1_HYAAE</name>
<keyword evidence="2" id="KW-1185">Reference proteome</keyword>
<dbReference type="VEuPathDB" id="FungiDB:HpaG803573"/>
<evidence type="ECO:0000313" key="2">
    <source>
        <dbReference type="Proteomes" id="UP000011713"/>
    </source>
</evidence>
<dbReference type="EMBL" id="JH598095">
    <property type="status" value="NOT_ANNOTATED_CDS"/>
    <property type="molecule type" value="Genomic_DNA"/>
</dbReference>
<sequence length="376" mass="43571">MIFFEFFPGLVNRSNWRLTASLVIVHELERFNFPQSNTCRTMNRSSSLEFEFSDKNDFAKWVVEKAVTHLVRFHGDTSSFREELLKYTGRWPTAHLKKLEETHRESMNKVYQRSKDELTERVATLRTQFAFIIDPLFAVNAQTKSGKRHAAVQTLKAFVEEIEENQTLWTKIDLHTKFTLALPLRKKPEMRQLLHLLGPDVKSVWRDAAMRVFALMQAELEGEEMEDGSSTFEESYALARDRMIAKEYRALLTQWSCRNSAHRVTIINPVTRNGRVYCEVEEATSKKSTRFNYTRDRPAIKAVAMKTTQKACSDESGERPEGRPTHFGINRSLLFAKKLEKRDEAFSIGRFGEGIPQSLSMVCFELVLESHKDKAK</sequence>
<dbReference type="InParanoid" id="M4BBB1"/>
<dbReference type="HOGENOM" id="CLU_736625_0_0_1"/>
<protein>
    <submittedName>
        <fullName evidence="1">Uncharacterized protein</fullName>
    </submittedName>
</protein>
<reference evidence="2" key="1">
    <citation type="journal article" date="2010" name="Science">
        <title>Signatures of adaptation to obligate biotrophy in the Hyaloperonospora arabidopsidis genome.</title>
        <authorList>
            <person name="Baxter L."/>
            <person name="Tripathy S."/>
            <person name="Ishaque N."/>
            <person name="Boot N."/>
            <person name="Cabral A."/>
            <person name="Kemen E."/>
            <person name="Thines M."/>
            <person name="Ah-Fong A."/>
            <person name="Anderson R."/>
            <person name="Badejoko W."/>
            <person name="Bittner-Eddy P."/>
            <person name="Boore J.L."/>
            <person name="Chibucos M.C."/>
            <person name="Coates M."/>
            <person name="Dehal P."/>
            <person name="Delehaunty K."/>
            <person name="Dong S."/>
            <person name="Downton P."/>
            <person name="Dumas B."/>
            <person name="Fabro G."/>
            <person name="Fronick C."/>
            <person name="Fuerstenberg S.I."/>
            <person name="Fulton L."/>
            <person name="Gaulin E."/>
            <person name="Govers F."/>
            <person name="Hughes L."/>
            <person name="Humphray S."/>
            <person name="Jiang R.H."/>
            <person name="Judelson H."/>
            <person name="Kamoun S."/>
            <person name="Kyung K."/>
            <person name="Meijer H."/>
            <person name="Minx P."/>
            <person name="Morris P."/>
            <person name="Nelson J."/>
            <person name="Phuntumart V."/>
            <person name="Qutob D."/>
            <person name="Rehmany A."/>
            <person name="Rougon-Cardoso A."/>
            <person name="Ryden P."/>
            <person name="Torto-Alalibo T."/>
            <person name="Studholme D."/>
            <person name="Wang Y."/>
            <person name="Win J."/>
            <person name="Wood J."/>
            <person name="Clifton S.W."/>
            <person name="Rogers J."/>
            <person name="Van den Ackerveken G."/>
            <person name="Jones J.D."/>
            <person name="McDowell J.M."/>
            <person name="Beynon J."/>
            <person name="Tyler B.M."/>
        </authorList>
    </citation>
    <scope>NUCLEOTIDE SEQUENCE [LARGE SCALE GENOMIC DNA]</scope>
    <source>
        <strain evidence="2">Emoy2</strain>
    </source>
</reference>
<dbReference type="AlphaFoldDB" id="M4BBB1"/>
<dbReference type="eggNOG" id="ENOG502SI9K">
    <property type="taxonomic scope" value="Eukaryota"/>
</dbReference>
<evidence type="ECO:0000313" key="1">
    <source>
        <dbReference type="EnsemblProtists" id="HpaP803573"/>
    </source>
</evidence>
<organism evidence="1 2">
    <name type="scientific">Hyaloperonospora arabidopsidis (strain Emoy2)</name>
    <name type="common">Downy mildew agent</name>
    <name type="synonym">Peronospora arabidopsidis</name>
    <dbReference type="NCBI Taxonomy" id="559515"/>
    <lineage>
        <taxon>Eukaryota</taxon>
        <taxon>Sar</taxon>
        <taxon>Stramenopiles</taxon>
        <taxon>Oomycota</taxon>
        <taxon>Peronosporomycetes</taxon>
        <taxon>Peronosporales</taxon>
        <taxon>Peronosporaceae</taxon>
        <taxon>Hyaloperonospora</taxon>
    </lineage>
</organism>